<proteinExistence type="predicted"/>
<comment type="caution">
    <text evidence="1">The sequence shown here is derived from an EMBL/GenBank/DDBJ whole genome shotgun (WGS) entry which is preliminary data.</text>
</comment>
<accession>A0A0F9FY21</accession>
<protein>
    <submittedName>
        <fullName evidence="1">Uncharacterized protein</fullName>
    </submittedName>
</protein>
<gene>
    <name evidence="1" type="ORF">LCGC14_1977630</name>
</gene>
<dbReference type="EMBL" id="LAZR01022066">
    <property type="protein sequence ID" value="KKL83156.1"/>
    <property type="molecule type" value="Genomic_DNA"/>
</dbReference>
<reference evidence="1" key="1">
    <citation type="journal article" date="2015" name="Nature">
        <title>Complex archaea that bridge the gap between prokaryotes and eukaryotes.</title>
        <authorList>
            <person name="Spang A."/>
            <person name="Saw J.H."/>
            <person name="Jorgensen S.L."/>
            <person name="Zaremba-Niedzwiedzka K."/>
            <person name="Martijn J."/>
            <person name="Lind A.E."/>
            <person name="van Eijk R."/>
            <person name="Schleper C."/>
            <person name="Guy L."/>
            <person name="Ettema T.J."/>
        </authorList>
    </citation>
    <scope>NUCLEOTIDE SEQUENCE</scope>
</reference>
<organism evidence="1">
    <name type="scientific">marine sediment metagenome</name>
    <dbReference type="NCBI Taxonomy" id="412755"/>
    <lineage>
        <taxon>unclassified sequences</taxon>
        <taxon>metagenomes</taxon>
        <taxon>ecological metagenomes</taxon>
    </lineage>
</organism>
<sequence>MDAQTILTINRARALLEDVAQTLENDDRESEGKTAEAIGTALAALAAMQRN</sequence>
<dbReference type="AlphaFoldDB" id="A0A0F9FY21"/>
<name>A0A0F9FY21_9ZZZZ</name>
<evidence type="ECO:0000313" key="1">
    <source>
        <dbReference type="EMBL" id="KKL83156.1"/>
    </source>
</evidence>